<organism evidence="1">
    <name type="scientific">Rhizophora mucronata</name>
    <name type="common">Asiatic mangrove</name>
    <dbReference type="NCBI Taxonomy" id="61149"/>
    <lineage>
        <taxon>Eukaryota</taxon>
        <taxon>Viridiplantae</taxon>
        <taxon>Streptophyta</taxon>
        <taxon>Embryophyta</taxon>
        <taxon>Tracheophyta</taxon>
        <taxon>Spermatophyta</taxon>
        <taxon>Magnoliopsida</taxon>
        <taxon>eudicotyledons</taxon>
        <taxon>Gunneridae</taxon>
        <taxon>Pentapetalae</taxon>
        <taxon>rosids</taxon>
        <taxon>fabids</taxon>
        <taxon>Malpighiales</taxon>
        <taxon>Rhizophoraceae</taxon>
        <taxon>Rhizophora</taxon>
    </lineage>
</organism>
<accession>A0A2P2J105</accession>
<name>A0A2P2J105_RHIMU</name>
<dbReference type="EMBL" id="GGEC01006634">
    <property type="protein sequence ID" value="MBW87117.1"/>
    <property type="molecule type" value="Transcribed_RNA"/>
</dbReference>
<dbReference type="AlphaFoldDB" id="A0A2P2J105"/>
<proteinExistence type="predicted"/>
<protein>
    <submittedName>
        <fullName evidence="1">Uncharacterized protein</fullName>
    </submittedName>
</protein>
<sequence length="16" mass="2060">MVKRYHYFHCHIKIAN</sequence>
<evidence type="ECO:0000313" key="1">
    <source>
        <dbReference type="EMBL" id="MBW87117.1"/>
    </source>
</evidence>
<reference evidence="1" key="1">
    <citation type="submission" date="2018-02" db="EMBL/GenBank/DDBJ databases">
        <title>Rhizophora mucronata_Transcriptome.</title>
        <authorList>
            <person name="Meera S.P."/>
            <person name="Sreeshan A."/>
            <person name="Augustine A."/>
        </authorList>
    </citation>
    <scope>NUCLEOTIDE SEQUENCE</scope>
    <source>
        <tissue evidence="1">Leaf</tissue>
    </source>
</reference>